<feature type="chain" id="PRO_5003686013" evidence="1">
    <location>
        <begin position="25"/>
        <end position="365"/>
    </location>
</feature>
<dbReference type="HOGENOM" id="CLU_758497_0_0_12"/>
<feature type="signal peptide" evidence="1">
    <location>
        <begin position="1"/>
        <end position="24"/>
    </location>
</feature>
<dbReference type="EMBL" id="CP002959">
    <property type="protein sequence ID" value="AFM13498.1"/>
    <property type="molecule type" value="Genomic_DNA"/>
</dbReference>
<dbReference type="Proteomes" id="UP000006048">
    <property type="component" value="Chromosome"/>
</dbReference>
<evidence type="ECO:0000313" key="3">
    <source>
        <dbReference type="Proteomes" id="UP000006048"/>
    </source>
</evidence>
<sequence length="365" mass="40725">MITQRKFFTAFVFVCIAALFSVSAADADSAEESSGDDYALLGNEMAGLWEEKACAAELTSKFEEPVISIACNAEYTSAERDKVLDYLFKKGFQFRKESYDVRGTTGHYWYRFDRRDGNRIKAIYVRLHVTSQGALWGSVKPPARIAVYVDNLATADELTAWQTLGVPLTFGLKAADGAKELSSQIEEYKQEAWLSLDLRQGAFSEPDQSASIKDVIEQDMIGPHIKNSLEQTGDVWGFVIRDLNNLTTTVASARAIFAAMKAEEKRFVLLPARYNKALGTTANVMDMTNKRVTYDMTAMCAKTPAKIWPFLRANSGKGDMIVKFPANAKRCAHTLSKSLRRDGKWDFKTLSVIFGYKEVTPGRGE</sequence>
<gene>
    <name evidence="2" type="ordered locus">Turpa_2859</name>
</gene>
<accession>I4B891</accession>
<dbReference type="RefSeq" id="WP_014804000.1">
    <property type="nucleotide sequence ID" value="NC_018020.1"/>
</dbReference>
<reference evidence="2 3" key="1">
    <citation type="submission" date="2012-06" db="EMBL/GenBank/DDBJ databases">
        <title>The complete chromosome of genome of Turneriella parva DSM 21527.</title>
        <authorList>
            <consortium name="US DOE Joint Genome Institute (JGI-PGF)"/>
            <person name="Lucas S."/>
            <person name="Han J."/>
            <person name="Lapidus A."/>
            <person name="Bruce D."/>
            <person name="Goodwin L."/>
            <person name="Pitluck S."/>
            <person name="Peters L."/>
            <person name="Kyrpides N."/>
            <person name="Mavromatis K."/>
            <person name="Ivanova N."/>
            <person name="Mikhailova N."/>
            <person name="Chertkov O."/>
            <person name="Detter J.C."/>
            <person name="Tapia R."/>
            <person name="Han C."/>
            <person name="Land M."/>
            <person name="Hauser L."/>
            <person name="Markowitz V."/>
            <person name="Cheng J.-F."/>
            <person name="Hugenholtz P."/>
            <person name="Woyke T."/>
            <person name="Wu D."/>
            <person name="Gronow S."/>
            <person name="Wellnitz S."/>
            <person name="Brambilla E."/>
            <person name="Klenk H.-P."/>
            <person name="Eisen J.A."/>
        </authorList>
    </citation>
    <scope>NUCLEOTIDE SEQUENCE [LARGE SCALE GENOMIC DNA]</scope>
    <source>
        <strain evidence="3">ATCC BAA-1111 / DSM 21527 / NCTC 11395 / H</strain>
    </source>
</reference>
<organism evidence="2 3">
    <name type="scientific">Turneriella parva (strain ATCC BAA-1111 / DSM 21527 / NCTC 11395 / H)</name>
    <name type="common">Leptospira parva</name>
    <dbReference type="NCBI Taxonomy" id="869212"/>
    <lineage>
        <taxon>Bacteria</taxon>
        <taxon>Pseudomonadati</taxon>
        <taxon>Spirochaetota</taxon>
        <taxon>Spirochaetia</taxon>
        <taxon>Leptospirales</taxon>
        <taxon>Leptospiraceae</taxon>
        <taxon>Turneriella</taxon>
    </lineage>
</organism>
<keyword evidence="1" id="KW-0732">Signal</keyword>
<dbReference type="AlphaFoldDB" id="I4B891"/>
<evidence type="ECO:0000313" key="2">
    <source>
        <dbReference type="EMBL" id="AFM13498.1"/>
    </source>
</evidence>
<keyword evidence="3" id="KW-1185">Reference proteome</keyword>
<dbReference type="KEGG" id="tpx:Turpa_2859"/>
<protein>
    <submittedName>
        <fullName evidence="2">Uncharacterized protein</fullName>
    </submittedName>
</protein>
<proteinExistence type="predicted"/>
<dbReference type="STRING" id="869212.Turpa_2859"/>
<evidence type="ECO:0000256" key="1">
    <source>
        <dbReference type="SAM" id="SignalP"/>
    </source>
</evidence>
<name>I4B891_TURPD</name>